<keyword evidence="2" id="KW-1185">Reference proteome</keyword>
<dbReference type="EMBL" id="QHHU01000063">
    <property type="protein sequence ID" value="RSM37953.1"/>
    <property type="molecule type" value="Genomic_DNA"/>
</dbReference>
<name>A0A428W4I4_AMYBA</name>
<protein>
    <recommendedName>
        <fullName evidence="3">Alpha/beta hydrolase</fullName>
    </recommendedName>
</protein>
<dbReference type="InterPro" id="IPR029058">
    <property type="entry name" value="AB_hydrolase_fold"/>
</dbReference>
<dbReference type="Proteomes" id="UP000286716">
    <property type="component" value="Unassembled WGS sequence"/>
</dbReference>
<gene>
    <name evidence="1" type="ORF">DMA12_34990</name>
</gene>
<dbReference type="AlphaFoldDB" id="A0A428W4I4"/>
<evidence type="ECO:0008006" key="3">
    <source>
        <dbReference type="Google" id="ProtNLM"/>
    </source>
</evidence>
<evidence type="ECO:0000313" key="1">
    <source>
        <dbReference type="EMBL" id="RSM37953.1"/>
    </source>
</evidence>
<sequence>MVADAIAEHRPDVIVAHSLGSVVAYEALWAHPEHDVELLVTIGSPLAMAGVVAPRLIPATDIGGRPPRVRRWRNAADVGDIIAIPRSGLRDRFAGVEDDTEVVIGSWDFHTAGAYLRTKEVVNLIRSVSG</sequence>
<comment type="caution">
    <text evidence="1">The sequence shown here is derived from an EMBL/GenBank/DDBJ whole genome shotgun (WGS) entry which is preliminary data.</text>
</comment>
<organism evidence="1 2">
    <name type="scientific">Amycolatopsis balhimycina DSM 5908</name>
    <dbReference type="NCBI Taxonomy" id="1081091"/>
    <lineage>
        <taxon>Bacteria</taxon>
        <taxon>Bacillati</taxon>
        <taxon>Actinomycetota</taxon>
        <taxon>Actinomycetes</taxon>
        <taxon>Pseudonocardiales</taxon>
        <taxon>Pseudonocardiaceae</taxon>
        <taxon>Amycolatopsis</taxon>
    </lineage>
</organism>
<dbReference type="Gene3D" id="3.40.50.1820">
    <property type="entry name" value="alpha/beta hydrolase"/>
    <property type="match status" value="1"/>
</dbReference>
<evidence type="ECO:0000313" key="2">
    <source>
        <dbReference type="Proteomes" id="UP000286716"/>
    </source>
</evidence>
<dbReference type="SUPFAM" id="SSF53474">
    <property type="entry name" value="alpha/beta-Hydrolases"/>
    <property type="match status" value="1"/>
</dbReference>
<reference evidence="1 2" key="1">
    <citation type="submission" date="2018-05" db="EMBL/GenBank/DDBJ databases">
        <title>Evolution of GPA BGCs.</title>
        <authorList>
            <person name="Waglechner N."/>
            <person name="Wright G.D."/>
        </authorList>
    </citation>
    <scope>NUCLEOTIDE SEQUENCE [LARGE SCALE GENOMIC DNA]</scope>
    <source>
        <strain evidence="1 2">DSM 5908</strain>
    </source>
</reference>
<accession>A0A428W4I4</accession>
<proteinExistence type="predicted"/>